<evidence type="ECO:0000313" key="3">
    <source>
        <dbReference type="Proteomes" id="UP001149079"/>
    </source>
</evidence>
<dbReference type="InterPro" id="IPR051783">
    <property type="entry name" value="NAD(P)-dependent_oxidoreduct"/>
</dbReference>
<dbReference type="Gene3D" id="3.40.50.720">
    <property type="entry name" value="NAD(P)-binding Rossmann-like Domain"/>
    <property type="match status" value="1"/>
</dbReference>
<organism evidence="2 3">
    <name type="scientific">Penicillium bovifimosum</name>
    <dbReference type="NCBI Taxonomy" id="126998"/>
    <lineage>
        <taxon>Eukaryota</taxon>
        <taxon>Fungi</taxon>
        <taxon>Dikarya</taxon>
        <taxon>Ascomycota</taxon>
        <taxon>Pezizomycotina</taxon>
        <taxon>Eurotiomycetes</taxon>
        <taxon>Eurotiomycetidae</taxon>
        <taxon>Eurotiales</taxon>
        <taxon>Aspergillaceae</taxon>
        <taxon>Penicillium</taxon>
    </lineage>
</organism>
<evidence type="ECO:0000313" key="2">
    <source>
        <dbReference type="EMBL" id="KAJ5146032.1"/>
    </source>
</evidence>
<protein>
    <recommendedName>
        <fullName evidence="1">NAD-dependent epimerase/dehydratase domain-containing protein</fullName>
    </recommendedName>
</protein>
<dbReference type="InterPro" id="IPR001509">
    <property type="entry name" value="Epimerase_deHydtase"/>
</dbReference>
<evidence type="ECO:0000259" key="1">
    <source>
        <dbReference type="Pfam" id="PF01370"/>
    </source>
</evidence>
<dbReference type="GO" id="GO:0005737">
    <property type="term" value="C:cytoplasm"/>
    <property type="evidence" value="ECO:0007669"/>
    <property type="project" value="TreeGrafter"/>
</dbReference>
<dbReference type="GO" id="GO:0004029">
    <property type="term" value="F:aldehyde dehydrogenase (NAD+) activity"/>
    <property type="evidence" value="ECO:0007669"/>
    <property type="project" value="TreeGrafter"/>
</dbReference>
<proteinExistence type="predicted"/>
<dbReference type="GeneID" id="81400510"/>
<feature type="domain" description="NAD-dependent epimerase/dehydratase" evidence="1">
    <location>
        <begin position="5"/>
        <end position="242"/>
    </location>
</feature>
<sequence>MCANILITGASGYIGGSIVTEIWSRKSEFAKAVQIHAAVRSQEQAESFSERDIRIAQLDLGDKSAVVNYVLSNDSPSTLPINVSDLFDLVINNATSIDPNVALNLIVALKEQREATGKESYYVHTTGLSAFDENTNWPFGEVKDTDPVYDLERKSADTYIVRQVDTFVVQQLKAAGVTGFLIFPPTIHGRGSGTWNQLSPRIPALVKASIKYEQVYRFAENRIATLAHISDVAGFYAQLLEAILRGEQLPTGEDGYYFLVSHVVPWWEILDRLAARLHSRGLVTSASTKTWPSDEMAAESVGVPVKFAYSMWNSSPKVLCEKKDLVGWKPIWNKESFLERLDDEIDDFLELGMPKSSLLDSLKPKPGN</sequence>
<dbReference type="OrthoDB" id="10262413at2759"/>
<gene>
    <name evidence="2" type="ORF">N7515_000596</name>
</gene>
<accession>A0A9W9HFP4</accession>
<dbReference type="PANTHER" id="PTHR48079:SF6">
    <property type="entry name" value="NAD(P)-BINDING DOMAIN-CONTAINING PROTEIN-RELATED"/>
    <property type="match status" value="1"/>
</dbReference>
<reference evidence="2" key="2">
    <citation type="journal article" date="2023" name="IMA Fungus">
        <title>Comparative genomic study of the Penicillium genus elucidates a diverse pangenome and 15 lateral gene transfer events.</title>
        <authorList>
            <person name="Petersen C."/>
            <person name="Sorensen T."/>
            <person name="Nielsen M.R."/>
            <person name="Sondergaard T.E."/>
            <person name="Sorensen J.L."/>
            <person name="Fitzpatrick D.A."/>
            <person name="Frisvad J.C."/>
            <person name="Nielsen K.L."/>
        </authorList>
    </citation>
    <scope>NUCLEOTIDE SEQUENCE</scope>
    <source>
        <strain evidence="2">IBT 22155</strain>
    </source>
</reference>
<dbReference type="PANTHER" id="PTHR48079">
    <property type="entry name" value="PROTEIN YEEZ"/>
    <property type="match status" value="1"/>
</dbReference>
<dbReference type="Proteomes" id="UP001149079">
    <property type="component" value="Unassembled WGS sequence"/>
</dbReference>
<name>A0A9W9HFP4_9EURO</name>
<dbReference type="AlphaFoldDB" id="A0A9W9HFP4"/>
<dbReference type="SUPFAM" id="SSF51735">
    <property type="entry name" value="NAD(P)-binding Rossmann-fold domains"/>
    <property type="match status" value="1"/>
</dbReference>
<dbReference type="EMBL" id="JAPQKL010000001">
    <property type="protein sequence ID" value="KAJ5146032.1"/>
    <property type="molecule type" value="Genomic_DNA"/>
</dbReference>
<comment type="caution">
    <text evidence="2">The sequence shown here is derived from an EMBL/GenBank/DDBJ whole genome shotgun (WGS) entry which is preliminary data.</text>
</comment>
<dbReference type="RefSeq" id="XP_056526506.1">
    <property type="nucleotide sequence ID" value="XM_056661340.1"/>
</dbReference>
<dbReference type="InterPro" id="IPR036291">
    <property type="entry name" value="NAD(P)-bd_dom_sf"/>
</dbReference>
<keyword evidence="3" id="KW-1185">Reference proteome</keyword>
<reference evidence="2" key="1">
    <citation type="submission" date="2022-11" db="EMBL/GenBank/DDBJ databases">
        <authorList>
            <person name="Petersen C."/>
        </authorList>
    </citation>
    <scope>NUCLEOTIDE SEQUENCE</scope>
    <source>
        <strain evidence="2">IBT 22155</strain>
    </source>
</reference>
<dbReference type="Pfam" id="PF01370">
    <property type="entry name" value="Epimerase"/>
    <property type="match status" value="1"/>
</dbReference>